<dbReference type="EMBL" id="CP015105">
    <property type="protein sequence ID" value="ASJ13371.1"/>
    <property type="molecule type" value="Genomic_DNA"/>
</dbReference>
<sequence length="440" mass="49308">MKAAARAIVVLFLTLSLIIPKVTTAATIDIRDTSEDNGGLVLISNETWESIVRILTSNGEPFSLSNIPGATSINVSARFVDDTGNTLDMTGDGISDVWMYSEDSSTPGLWRANITLGNVEPGIYTLKITAVAKDNTSQILDQAELTEEVFVLGGPYVIQFFNVKDNEHLELGNLEIRIGALSDLGSIISIGNLTNTLTIKDNNHDGIWGQRIDLNNDGTFDGWITFLKNENSYDMVFFSNNATLLEALMPQESFKISGDTITFTNRILRETRDYRNFNYYTQILWDTSLLAKLGIKAVDYYIIPYSTNDNWKITQFWNGRILAAVMKVKIIKRTSYLGLFSGEEVILDGNIWTPTTKNVDELTLKPKAILWSWYRNRGEGVIWKAAVDITAPSHYAIKSRQGWSATEFRGDNPLDGLNWLSRQLSKDKIDWWKLLGGDGE</sequence>
<reference evidence="3 5" key="3">
    <citation type="submission" date="2016-10" db="EMBL/GenBank/DDBJ databases">
        <authorList>
            <person name="de Groot N.N."/>
        </authorList>
    </citation>
    <scope>NUCLEOTIDE SEQUENCE [LARGE SCALE GENOMIC DNA]</scope>
    <source>
        <strain evidence="3 5">OGL-20</strain>
    </source>
</reference>
<dbReference type="OrthoDB" id="103489at2157"/>
<dbReference type="EMBL" id="LIXN01000002">
    <property type="protein sequence ID" value="KQH83222.1"/>
    <property type="molecule type" value="Genomic_DNA"/>
</dbReference>
<dbReference type="EMBL" id="FOIW01000003">
    <property type="protein sequence ID" value="SEW23400.1"/>
    <property type="molecule type" value="Genomic_DNA"/>
</dbReference>
<evidence type="ECO:0000313" key="5">
    <source>
        <dbReference type="Proteomes" id="UP000182125"/>
    </source>
</evidence>
<dbReference type="RefSeq" id="WP_055428426.1">
    <property type="nucleotide sequence ID" value="NZ_CP015105.1"/>
</dbReference>
<reference evidence="1 6" key="2">
    <citation type="submission" date="2016-04" db="EMBL/GenBank/DDBJ databases">
        <title>Complete genome sequence of Thermococcus thioreducens type strain OGL-20P.</title>
        <authorList>
            <person name="Oger P.M."/>
        </authorList>
    </citation>
    <scope>NUCLEOTIDE SEQUENCE [LARGE SCALE GENOMIC DNA]</scope>
    <source>
        <strain evidence="1 6">OGL-20P</strain>
    </source>
</reference>
<evidence type="ECO:0000313" key="6">
    <source>
        <dbReference type="Proteomes" id="UP000250136"/>
    </source>
</evidence>
<dbReference type="AlphaFoldDB" id="A0A0Q2RGP8"/>
<evidence type="ECO:0000313" key="3">
    <source>
        <dbReference type="EMBL" id="SEW23400.1"/>
    </source>
</evidence>
<dbReference type="Proteomes" id="UP000051862">
    <property type="component" value="Unassembled WGS sequence"/>
</dbReference>
<evidence type="ECO:0000313" key="2">
    <source>
        <dbReference type="EMBL" id="KQH83222.1"/>
    </source>
</evidence>
<proteinExistence type="predicted"/>
<keyword evidence="6" id="KW-1185">Reference proteome</keyword>
<dbReference type="Proteomes" id="UP000182125">
    <property type="component" value="Unassembled WGS sequence"/>
</dbReference>
<dbReference type="Proteomes" id="UP000250136">
    <property type="component" value="Chromosome"/>
</dbReference>
<dbReference type="PATRIC" id="fig|277988.4.peg.136"/>
<protein>
    <submittedName>
        <fullName evidence="2">Uncharacterized protein</fullName>
    </submittedName>
</protein>
<evidence type="ECO:0000313" key="4">
    <source>
        <dbReference type="Proteomes" id="UP000051862"/>
    </source>
</evidence>
<dbReference type="GeneID" id="33334957"/>
<name>A0A0Q2RGP8_9EURY</name>
<reference evidence="2 4" key="1">
    <citation type="submission" date="2015-08" db="EMBL/GenBank/DDBJ databases">
        <title>Thermococcus thioreducens DSM 14981 genome sequencing.</title>
        <authorList>
            <person name="Hong S.-J."/>
            <person name="Kim M.-C."/>
            <person name="Shin J.-H."/>
        </authorList>
    </citation>
    <scope>NUCLEOTIDE SEQUENCE [LARGE SCALE GENOMIC DNA]</scope>
    <source>
        <strain evidence="2 4">DSM 14981</strain>
    </source>
</reference>
<dbReference type="KEGG" id="ttd:A3L14_10985"/>
<organism evidence="2 4">
    <name type="scientific">Thermococcus thioreducens</name>
    <dbReference type="NCBI Taxonomy" id="277988"/>
    <lineage>
        <taxon>Archaea</taxon>
        <taxon>Methanobacteriati</taxon>
        <taxon>Methanobacteriota</taxon>
        <taxon>Thermococci</taxon>
        <taxon>Thermococcales</taxon>
        <taxon>Thermococcaceae</taxon>
        <taxon>Thermococcus</taxon>
    </lineage>
</organism>
<gene>
    <name evidence="1" type="ORF">A3L14_10985</name>
    <name evidence="2" type="ORF">AMR53_00625</name>
    <name evidence="3" type="ORF">SAMN05216170_2305</name>
</gene>
<evidence type="ECO:0000313" key="1">
    <source>
        <dbReference type="EMBL" id="ASJ13371.1"/>
    </source>
</evidence>
<dbReference type="STRING" id="277988.SAMN05216170_2305"/>
<accession>A0A0Q2RGP8</accession>